<name>A0A915DGJ0_9BILA</name>
<proteinExistence type="predicted"/>
<feature type="region of interest" description="Disordered" evidence="1">
    <location>
        <begin position="501"/>
        <end position="526"/>
    </location>
</feature>
<feature type="region of interest" description="Disordered" evidence="1">
    <location>
        <begin position="561"/>
        <end position="710"/>
    </location>
</feature>
<reference evidence="3" key="1">
    <citation type="submission" date="2022-11" db="UniProtKB">
        <authorList>
            <consortium name="WormBaseParasite"/>
        </authorList>
    </citation>
    <scope>IDENTIFICATION</scope>
</reference>
<feature type="compositionally biased region" description="Basic and acidic residues" evidence="1">
    <location>
        <begin position="561"/>
        <end position="571"/>
    </location>
</feature>
<feature type="compositionally biased region" description="Basic and acidic residues" evidence="1">
    <location>
        <begin position="679"/>
        <end position="689"/>
    </location>
</feature>
<feature type="compositionally biased region" description="Basic and acidic residues" evidence="1">
    <location>
        <begin position="621"/>
        <end position="639"/>
    </location>
</feature>
<evidence type="ECO:0000256" key="1">
    <source>
        <dbReference type="SAM" id="MobiDB-lite"/>
    </source>
</evidence>
<feature type="compositionally biased region" description="Polar residues" evidence="1">
    <location>
        <begin position="501"/>
        <end position="516"/>
    </location>
</feature>
<feature type="compositionally biased region" description="Basic and acidic residues" evidence="1">
    <location>
        <begin position="441"/>
        <end position="450"/>
    </location>
</feature>
<feature type="region of interest" description="Disordered" evidence="1">
    <location>
        <begin position="378"/>
        <end position="397"/>
    </location>
</feature>
<dbReference type="AlphaFoldDB" id="A0A915DGJ0"/>
<dbReference type="WBParaSite" id="jg19635">
    <property type="protein sequence ID" value="jg19635"/>
    <property type="gene ID" value="jg19635"/>
</dbReference>
<evidence type="ECO:0000313" key="3">
    <source>
        <dbReference type="WBParaSite" id="jg19635"/>
    </source>
</evidence>
<evidence type="ECO:0000313" key="2">
    <source>
        <dbReference type="Proteomes" id="UP000887574"/>
    </source>
</evidence>
<sequence length="730" mass="80520">MKRAALIVHAPSISKKLAILKSQFQPDTADSFHSRQWLGSPGIEIIEPVVPDTTAQVKNVQATIDGAEVDVEEDEEEVELMLTDEITVLNCSGGENMEGDSEEIPATHQIDSAPMEMECNATRNSNHPPDFQFKKGQSAAPPKSMFGGGSEGINLSAKIPEEDAAAKLANFIRKNFPLPPNAVVTPAAGSDAAGQNWSSKDGGIPSPMLKGNGGRSERQRVVNARSTCNKQQQHELILLDDSESEPENQKHASKPSTRSRAFNSSPTTKTASKKMDKTSKSRKAIIQLEWWLELTMGPGPIFQSPIPPNYTTAVGDTIELTNQFHPQHTLATSQPTQGRPIPVVGNRSSSRPVPVPFVNGEKQVNFFNHKTHCGHASEKNRHFTWRPPPANEIQPRNPERPVFTTLVQEGAQRNRRATSVVTSVTRIYQCEQGQPTSQVLRAEHRQEERSISPNARRARAKSMAGDGGRCENAGSKSKNYEMIRASIHQSRTKILQKNTQSNGFYFNNSRSKSCAPNQDLRRPISPVRYPNGSLVLCSAVTMRNRQDWSASKALAIGEIESDGRQRKRSESSSDSTMTYTLSSSSSTSSSEERRSKRKVKKQLSQVLYSLTEKLANKKSSSKSDDRREASRSVAERDSNSRSSNEANQRRVPSAYNELSIYQPPANSSAFDSSRKRSNHKDDESPKKDVATLPPRPPQTLAPNAKSPVVGARSLIKARVNGARETIERRF</sequence>
<feature type="compositionally biased region" description="Polar residues" evidence="1">
    <location>
        <begin position="254"/>
        <end position="270"/>
    </location>
</feature>
<organism evidence="2 3">
    <name type="scientific">Ditylenchus dipsaci</name>
    <dbReference type="NCBI Taxonomy" id="166011"/>
    <lineage>
        <taxon>Eukaryota</taxon>
        <taxon>Metazoa</taxon>
        <taxon>Ecdysozoa</taxon>
        <taxon>Nematoda</taxon>
        <taxon>Chromadorea</taxon>
        <taxon>Rhabditida</taxon>
        <taxon>Tylenchina</taxon>
        <taxon>Tylenchomorpha</taxon>
        <taxon>Sphaerularioidea</taxon>
        <taxon>Anguinidae</taxon>
        <taxon>Anguininae</taxon>
        <taxon>Ditylenchus</taxon>
    </lineage>
</organism>
<keyword evidence="2" id="KW-1185">Reference proteome</keyword>
<feature type="region of interest" description="Disordered" evidence="1">
    <location>
        <begin position="435"/>
        <end position="475"/>
    </location>
</feature>
<feature type="compositionally biased region" description="Low complexity" evidence="1">
    <location>
        <begin position="572"/>
        <end position="589"/>
    </location>
</feature>
<protein>
    <submittedName>
        <fullName evidence="3">Uncharacterized protein</fullName>
    </submittedName>
</protein>
<dbReference type="Proteomes" id="UP000887574">
    <property type="component" value="Unplaced"/>
</dbReference>
<accession>A0A915DGJ0</accession>
<feature type="region of interest" description="Disordered" evidence="1">
    <location>
        <begin position="187"/>
        <end position="280"/>
    </location>
</feature>